<gene>
    <name evidence="2" type="ORF">IPOD504_LOCUS5047</name>
</gene>
<name>A0ABN8I1R9_9NEOP</name>
<feature type="region of interest" description="Disordered" evidence="1">
    <location>
        <begin position="1"/>
        <end position="66"/>
    </location>
</feature>
<protein>
    <submittedName>
        <fullName evidence="2">Uncharacterized protein</fullName>
    </submittedName>
</protein>
<feature type="non-terminal residue" evidence="2">
    <location>
        <position position="66"/>
    </location>
</feature>
<keyword evidence="3" id="KW-1185">Reference proteome</keyword>
<evidence type="ECO:0000256" key="1">
    <source>
        <dbReference type="SAM" id="MobiDB-lite"/>
    </source>
</evidence>
<evidence type="ECO:0000313" key="2">
    <source>
        <dbReference type="EMBL" id="CAH2045384.1"/>
    </source>
</evidence>
<dbReference type="Proteomes" id="UP000837857">
    <property type="component" value="Chromosome 16"/>
</dbReference>
<reference evidence="2" key="1">
    <citation type="submission" date="2022-03" db="EMBL/GenBank/DDBJ databases">
        <authorList>
            <person name="Martin H S."/>
        </authorList>
    </citation>
    <scope>NUCLEOTIDE SEQUENCE</scope>
</reference>
<organism evidence="2 3">
    <name type="scientific">Iphiclides podalirius</name>
    <name type="common">scarce swallowtail</name>
    <dbReference type="NCBI Taxonomy" id="110791"/>
    <lineage>
        <taxon>Eukaryota</taxon>
        <taxon>Metazoa</taxon>
        <taxon>Ecdysozoa</taxon>
        <taxon>Arthropoda</taxon>
        <taxon>Hexapoda</taxon>
        <taxon>Insecta</taxon>
        <taxon>Pterygota</taxon>
        <taxon>Neoptera</taxon>
        <taxon>Endopterygota</taxon>
        <taxon>Lepidoptera</taxon>
        <taxon>Glossata</taxon>
        <taxon>Ditrysia</taxon>
        <taxon>Papilionoidea</taxon>
        <taxon>Papilionidae</taxon>
        <taxon>Papilioninae</taxon>
        <taxon>Iphiclides</taxon>
    </lineage>
</organism>
<dbReference type="EMBL" id="OW152828">
    <property type="protein sequence ID" value="CAH2045384.1"/>
    <property type="molecule type" value="Genomic_DNA"/>
</dbReference>
<proteinExistence type="predicted"/>
<sequence>MRFPRGRSRERKPRRCRRVAARRPRDIHRRNGLAPTTATFARPPNVPRHQRKSATSKGTERNRGSR</sequence>
<evidence type="ECO:0000313" key="3">
    <source>
        <dbReference type="Proteomes" id="UP000837857"/>
    </source>
</evidence>
<feature type="compositionally biased region" description="Basic residues" evidence="1">
    <location>
        <begin position="1"/>
        <end position="31"/>
    </location>
</feature>
<accession>A0ABN8I1R9</accession>